<dbReference type="InterPro" id="IPR004276">
    <property type="entry name" value="GlycoTrans_28_N"/>
</dbReference>
<proteinExistence type="inferred from homology"/>
<gene>
    <name evidence="10" type="ORF">PCASD_18857</name>
</gene>
<dbReference type="Gene3D" id="3.40.50.2000">
    <property type="entry name" value="Glycogen Phosphorylase B"/>
    <property type="match status" value="2"/>
</dbReference>
<dbReference type="GO" id="GO:0016125">
    <property type="term" value="P:sterol metabolic process"/>
    <property type="evidence" value="ECO:0007669"/>
    <property type="project" value="TreeGrafter"/>
</dbReference>
<dbReference type="CDD" id="cd03784">
    <property type="entry name" value="GT1_Gtf-like"/>
    <property type="match status" value="1"/>
</dbReference>
<dbReference type="PANTHER" id="PTHR48050">
    <property type="entry name" value="STEROL 3-BETA-GLUCOSYLTRANSFERASE"/>
    <property type="match status" value="1"/>
</dbReference>
<protein>
    <recommendedName>
        <fullName evidence="2">sterol 3beta-glucosyltransferase</fullName>
        <ecNumber evidence="2">2.4.1.173</ecNumber>
    </recommendedName>
    <alternativeName>
        <fullName evidence="5">Autophagy-related protein 26</fullName>
    </alternativeName>
</protein>
<evidence type="ECO:0000259" key="8">
    <source>
        <dbReference type="Pfam" id="PF03033"/>
    </source>
</evidence>
<dbReference type="InterPro" id="IPR050426">
    <property type="entry name" value="Glycosyltransferase_28"/>
</dbReference>
<feature type="domain" description="Erythromycin biosynthesis protein CIII-like C-terminal" evidence="9">
    <location>
        <begin position="365"/>
        <end position="454"/>
    </location>
</feature>
<dbReference type="Pfam" id="PF06722">
    <property type="entry name" value="EryCIII-like_C"/>
    <property type="match status" value="1"/>
</dbReference>
<dbReference type="Pfam" id="PF03033">
    <property type="entry name" value="Glyco_transf_28"/>
    <property type="match status" value="1"/>
</dbReference>
<evidence type="ECO:0000313" key="10">
    <source>
        <dbReference type="EMBL" id="PLW26814.1"/>
    </source>
</evidence>
<evidence type="ECO:0000256" key="6">
    <source>
        <dbReference type="ARBA" id="ARBA00047886"/>
    </source>
</evidence>
<dbReference type="FunFam" id="3.40.50.2000:FF:000029">
    <property type="entry name" value="Sterol 3-beta-glucosyltransferase"/>
    <property type="match status" value="1"/>
</dbReference>
<evidence type="ECO:0000256" key="3">
    <source>
        <dbReference type="ARBA" id="ARBA00022676"/>
    </source>
</evidence>
<evidence type="ECO:0000256" key="4">
    <source>
        <dbReference type="ARBA" id="ARBA00022679"/>
    </source>
</evidence>
<accession>A0A2N5TN02</accession>
<dbReference type="PANTHER" id="PTHR48050:SF25">
    <property type="entry name" value="STEROL 3-BETA-GLUCOSYLTRANSFERASE"/>
    <property type="match status" value="1"/>
</dbReference>
<dbReference type="AlphaFoldDB" id="A0A2N5TN02"/>
<dbReference type="EMBL" id="PGCI01000441">
    <property type="protein sequence ID" value="PLW26814.1"/>
    <property type="molecule type" value="Genomic_DNA"/>
</dbReference>
<dbReference type="GO" id="GO:0016906">
    <property type="term" value="F:sterol 3-beta-glucosyltransferase activity"/>
    <property type="evidence" value="ECO:0007669"/>
    <property type="project" value="UniProtKB-EC"/>
</dbReference>
<sequence length="567" mass="63865">MKRLYSPVIATYLAILTLGISLFFQTFGLPSKHLSHLTPKGLPPSKITCLTIGSRGDVQPFIALGLGLQQDGHTVTIATHLEFKDMIEESGIAFKNIGGNPQELIKHCVEHGFFSLNFFIAGYTKFRGWINELLVTVPAACAGADVLIESPTAMMGIHVAESMKIPYFRAFTMPWTPTTEYPHPFTTTSPRLGMYHYRISYNVFNYLIWKGIESKVNKWREHKLKLKPTSFAKLRSAKIPILYNFSEQIIPKPHDWDEWTHVTGYWFRDQQHNTDDKKIEDSISPDLRSFLQKAKDDQKKVIYIGFGSVIFPNAQEVQRNIEEAVKKAGVCAVVSGGWSDMKAHEKDFESVGTASPSLEDSPLHFVGAVPHEWLFSQVDATLTHGGAGTTAASLRAGIPTFIKPFFGDQFFWAKRVEKMGVGSHVKNFEISELVRVITQATSNSEKIDNAKKIGEAIFQENGVRTAIMKLYQDMNHARRIMLLGLSKEEKDPIPKLPKDKLYSWVEQYLKEEKASIHFSFLLILRSLQASSISQQSTYCQDLISSSKYTGSERNMTQPASKKSCNIP</sequence>
<reference evidence="10 11" key="1">
    <citation type="submission" date="2017-11" db="EMBL/GenBank/DDBJ databases">
        <title>De novo assembly and phasing of dikaryotic genomes from two isolates of Puccinia coronata f. sp. avenae, the causal agent of oat crown rust.</title>
        <authorList>
            <person name="Miller M.E."/>
            <person name="Zhang Y."/>
            <person name="Omidvar V."/>
            <person name="Sperschneider J."/>
            <person name="Schwessinger B."/>
            <person name="Raley C."/>
            <person name="Palmer J.M."/>
            <person name="Garnica D."/>
            <person name="Upadhyaya N."/>
            <person name="Rathjen J."/>
            <person name="Taylor J.M."/>
            <person name="Park R.F."/>
            <person name="Dodds P.N."/>
            <person name="Hirsch C.D."/>
            <person name="Kianian S.F."/>
            <person name="Figueroa M."/>
        </authorList>
    </citation>
    <scope>NUCLEOTIDE SEQUENCE [LARGE SCALE GENOMIC DNA]</scope>
    <source>
        <strain evidence="10">12SD80</strain>
    </source>
</reference>
<dbReference type="InterPro" id="IPR010610">
    <property type="entry name" value="EryCIII-like_C"/>
</dbReference>
<name>A0A2N5TN02_9BASI</name>
<comment type="similarity">
    <text evidence="1">Belongs to the glycosyltransferase 28 family.</text>
</comment>
<dbReference type="InterPro" id="IPR002213">
    <property type="entry name" value="UDP_glucos_trans"/>
</dbReference>
<comment type="catalytic activity">
    <reaction evidence="7">
        <text>a sterol + UDP-alpha-D-glucose = a sterol 3-beta-D-glucoside + UDP + H(+)</text>
        <dbReference type="Rhea" id="RHEA:22724"/>
        <dbReference type="ChEBI" id="CHEBI:15378"/>
        <dbReference type="ChEBI" id="CHEBI:15889"/>
        <dbReference type="ChEBI" id="CHEBI:37424"/>
        <dbReference type="ChEBI" id="CHEBI:58223"/>
        <dbReference type="ChEBI" id="CHEBI:58885"/>
        <dbReference type="EC" id="2.4.1.173"/>
    </reaction>
    <physiologicalReaction direction="left-to-right" evidence="7">
        <dbReference type="Rhea" id="RHEA:22725"/>
    </physiologicalReaction>
</comment>
<evidence type="ECO:0000256" key="2">
    <source>
        <dbReference type="ARBA" id="ARBA00012650"/>
    </source>
</evidence>
<keyword evidence="4" id="KW-0808">Transferase</keyword>
<dbReference type="SUPFAM" id="SSF53756">
    <property type="entry name" value="UDP-Glycosyltransferase/glycogen phosphorylase"/>
    <property type="match status" value="1"/>
</dbReference>
<comment type="catalytic activity">
    <reaction evidence="6">
        <text>ergosterol + UDP-alpha-D-glucose = ergosteryl 3-beta-D-glucoside + UDP + H(+)</text>
        <dbReference type="Rhea" id="RHEA:61836"/>
        <dbReference type="ChEBI" id="CHEBI:15378"/>
        <dbReference type="ChEBI" id="CHEBI:16933"/>
        <dbReference type="ChEBI" id="CHEBI:52973"/>
        <dbReference type="ChEBI" id="CHEBI:58223"/>
        <dbReference type="ChEBI" id="CHEBI:58885"/>
    </reaction>
    <physiologicalReaction direction="left-to-right" evidence="6">
        <dbReference type="Rhea" id="RHEA:61837"/>
    </physiologicalReaction>
</comment>
<evidence type="ECO:0000313" key="11">
    <source>
        <dbReference type="Proteomes" id="UP000235392"/>
    </source>
</evidence>
<dbReference type="FunFam" id="3.40.50.2000:FF:000009">
    <property type="entry name" value="Sterol 3-beta-glucosyltransferase UGT80A2"/>
    <property type="match status" value="1"/>
</dbReference>
<dbReference type="GO" id="GO:0005975">
    <property type="term" value="P:carbohydrate metabolic process"/>
    <property type="evidence" value="ECO:0007669"/>
    <property type="project" value="InterPro"/>
</dbReference>
<dbReference type="Proteomes" id="UP000235392">
    <property type="component" value="Unassembled WGS sequence"/>
</dbReference>
<feature type="domain" description="Glycosyltransferase family 28 N-terminal" evidence="8">
    <location>
        <begin position="47"/>
        <end position="182"/>
    </location>
</feature>
<comment type="caution">
    <text evidence="10">The sequence shown here is derived from an EMBL/GenBank/DDBJ whole genome shotgun (WGS) entry which is preliminary data.</text>
</comment>
<evidence type="ECO:0000256" key="5">
    <source>
        <dbReference type="ARBA" id="ARBA00029843"/>
    </source>
</evidence>
<evidence type="ECO:0000259" key="9">
    <source>
        <dbReference type="Pfam" id="PF06722"/>
    </source>
</evidence>
<evidence type="ECO:0000256" key="7">
    <source>
        <dbReference type="ARBA" id="ARBA00049453"/>
    </source>
</evidence>
<keyword evidence="3" id="KW-0328">Glycosyltransferase</keyword>
<dbReference type="EC" id="2.4.1.173" evidence="2"/>
<organism evidence="10 11">
    <name type="scientific">Puccinia coronata f. sp. avenae</name>
    <dbReference type="NCBI Taxonomy" id="200324"/>
    <lineage>
        <taxon>Eukaryota</taxon>
        <taxon>Fungi</taxon>
        <taxon>Dikarya</taxon>
        <taxon>Basidiomycota</taxon>
        <taxon>Pucciniomycotina</taxon>
        <taxon>Pucciniomycetes</taxon>
        <taxon>Pucciniales</taxon>
        <taxon>Pucciniaceae</taxon>
        <taxon>Puccinia</taxon>
    </lineage>
</organism>
<evidence type="ECO:0000256" key="1">
    <source>
        <dbReference type="ARBA" id="ARBA00006962"/>
    </source>
</evidence>